<organism evidence="12 13">
    <name type="scientific">Cellulomonas composti</name>
    <dbReference type="NCBI Taxonomy" id="266130"/>
    <lineage>
        <taxon>Bacteria</taxon>
        <taxon>Bacillati</taxon>
        <taxon>Actinomycetota</taxon>
        <taxon>Actinomycetes</taxon>
        <taxon>Micrococcales</taxon>
        <taxon>Cellulomonadaceae</taxon>
        <taxon>Cellulomonas</taxon>
    </lineage>
</organism>
<dbReference type="AlphaFoldDB" id="A0A511J8P3"/>
<dbReference type="Gene3D" id="1.10.443.10">
    <property type="entry name" value="Intergrase catalytic core"/>
    <property type="match status" value="1"/>
</dbReference>
<dbReference type="EMBL" id="BJWG01000003">
    <property type="protein sequence ID" value="GEL94358.1"/>
    <property type="molecule type" value="Genomic_DNA"/>
</dbReference>
<dbReference type="InterPro" id="IPR050090">
    <property type="entry name" value="Tyrosine_recombinase_XerCD"/>
</dbReference>
<keyword evidence="13" id="KW-1185">Reference proteome</keyword>
<feature type="active site" evidence="9">
    <location>
        <position position="260"/>
    </location>
</feature>
<dbReference type="InterPro" id="IPR010998">
    <property type="entry name" value="Integrase_recombinase_N"/>
</dbReference>
<dbReference type="Proteomes" id="UP000321720">
    <property type="component" value="Unassembled WGS sequence"/>
</dbReference>
<dbReference type="Pfam" id="PF02899">
    <property type="entry name" value="Phage_int_SAM_1"/>
    <property type="match status" value="1"/>
</dbReference>
<evidence type="ECO:0000256" key="5">
    <source>
        <dbReference type="ARBA" id="ARBA00022908"/>
    </source>
</evidence>
<dbReference type="PROSITE" id="PS51898">
    <property type="entry name" value="TYR_RECOMBINASE"/>
    <property type="match status" value="1"/>
</dbReference>
<evidence type="ECO:0000256" key="3">
    <source>
        <dbReference type="ARBA" id="ARBA00022618"/>
    </source>
</evidence>
<comment type="similarity">
    <text evidence="9">Belongs to the 'phage' integrase family. XerC subfamily.</text>
</comment>
<protein>
    <recommendedName>
        <fullName evidence="9">Tyrosine recombinase XerC</fullName>
    </recommendedName>
</protein>
<dbReference type="GO" id="GO:0003677">
    <property type="term" value="F:DNA binding"/>
    <property type="evidence" value="ECO:0007669"/>
    <property type="project" value="UniProtKB-UniRule"/>
</dbReference>
<dbReference type="RefSeq" id="WP_146841960.1">
    <property type="nucleotide sequence ID" value="NZ_BJWG01000003.1"/>
</dbReference>
<evidence type="ECO:0000256" key="7">
    <source>
        <dbReference type="ARBA" id="ARBA00023172"/>
    </source>
</evidence>
<keyword evidence="8 9" id="KW-0131">Cell cycle</keyword>
<comment type="subunit">
    <text evidence="9">Forms a cyclic heterotetrameric complex composed of two molecules of XerC and two molecules of XerD.</text>
</comment>
<keyword evidence="3 9" id="KW-0132">Cell division</keyword>
<dbReference type="InterPro" id="IPR013762">
    <property type="entry name" value="Integrase-like_cat_sf"/>
</dbReference>
<evidence type="ECO:0000256" key="9">
    <source>
        <dbReference type="HAMAP-Rule" id="MF_01808"/>
    </source>
</evidence>
<dbReference type="InterPro" id="IPR044068">
    <property type="entry name" value="CB"/>
</dbReference>
<accession>A0A511J8P3</accession>
<evidence type="ECO:0000256" key="2">
    <source>
        <dbReference type="ARBA" id="ARBA00022490"/>
    </source>
</evidence>
<dbReference type="PROSITE" id="PS51900">
    <property type="entry name" value="CB"/>
    <property type="match status" value="1"/>
</dbReference>
<keyword evidence="4 9" id="KW-0159">Chromosome partition</keyword>
<keyword evidence="5 9" id="KW-0229">DNA integration</keyword>
<comment type="function">
    <text evidence="9">Site-specific tyrosine recombinase, which acts by catalyzing the cutting and rejoining of the recombining DNA molecules. The XerC-XerD complex is essential to convert dimers of the bacterial chromosome into monomers to permit their segregation at cell division. It also contributes to the segregational stability of plasmids.</text>
</comment>
<dbReference type="GO" id="GO:0007059">
    <property type="term" value="P:chromosome segregation"/>
    <property type="evidence" value="ECO:0007669"/>
    <property type="project" value="UniProtKB-UniRule"/>
</dbReference>
<dbReference type="GO" id="GO:0006313">
    <property type="term" value="P:DNA transposition"/>
    <property type="evidence" value="ECO:0007669"/>
    <property type="project" value="UniProtKB-UniRule"/>
</dbReference>
<keyword evidence="6 9" id="KW-0238">DNA-binding</keyword>
<sequence>MDVAEITQGAQPRARLLADFSAHLTAQRGLSAHTVRAYLGDVDGLLGHASRHGARTLADVDLPALRAWLGSMAGAHASRATLARRSASCRTFFAWAAHTGRIGTDPALRLAAPRVPATLPVVLDQDDAREVLEAARELAESVATPDPMAVRDWCILELLYATGVRVGELCAADVADVDLVERTLRVVGKGTKDRVVPFGGPAARALGAWLAVRSVVVADGATRALFVGVRGGRAGQRQVRDVVHRATAATGKEIAPHGLRHTAATHLVEGGSDLRTVQELLGHASLTTTQRYTHVSAERLRSAYALAHPRA</sequence>
<evidence type="ECO:0000256" key="4">
    <source>
        <dbReference type="ARBA" id="ARBA00022829"/>
    </source>
</evidence>
<dbReference type="GO" id="GO:0051301">
    <property type="term" value="P:cell division"/>
    <property type="evidence" value="ECO:0007669"/>
    <property type="project" value="UniProtKB-KW"/>
</dbReference>
<dbReference type="PANTHER" id="PTHR30349:SF77">
    <property type="entry name" value="TYROSINE RECOMBINASE XERC"/>
    <property type="match status" value="1"/>
</dbReference>
<dbReference type="GO" id="GO:0005737">
    <property type="term" value="C:cytoplasm"/>
    <property type="evidence" value="ECO:0007669"/>
    <property type="project" value="UniProtKB-SubCell"/>
</dbReference>
<evidence type="ECO:0000256" key="1">
    <source>
        <dbReference type="ARBA" id="ARBA00004496"/>
    </source>
</evidence>
<comment type="caution">
    <text evidence="12">The sequence shown here is derived from an EMBL/GenBank/DDBJ whole genome shotgun (WGS) entry which is preliminary data.</text>
</comment>
<keyword evidence="2 9" id="KW-0963">Cytoplasm</keyword>
<feature type="domain" description="Tyr recombinase" evidence="10">
    <location>
        <begin position="118"/>
        <end position="305"/>
    </location>
</feature>
<reference evidence="12 13" key="1">
    <citation type="submission" date="2019-07" db="EMBL/GenBank/DDBJ databases">
        <title>Whole genome shotgun sequence of Cellulomonas composti NBRC 100758.</title>
        <authorList>
            <person name="Hosoyama A."/>
            <person name="Uohara A."/>
            <person name="Ohji S."/>
            <person name="Ichikawa N."/>
        </authorList>
    </citation>
    <scope>NUCLEOTIDE SEQUENCE [LARGE SCALE GENOMIC DNA]</scope>
    <source>
        <strain evidence="12 13">NBRC 100758</strain>
    </source>
</reference>
<dbReference type="PANTHER" id="PTHR30349">
    <property type="entry name" value="PHAGE INTEGRASE-RELATED"/>
    <property type="match status" value="1"/>
</dbReference>
<comment type="subcellular location">
    <subcellularLocation>
        <location evidence="1 9">Cytoplasm</location>
    </subcellularLocation>
</comment>
<evidence type="ECO:0000259" key="11">
    <source>
        <dbReference type="PROSITE" id="PS51900"/>
    </source>
</evidence>
<name>A0A511J8P3_9CELL</name>
<dbReference type="InterPro" id="IPR002104">
    <property type="entry name" value="Integrase_catalytic"/>
</dbReference>
<dbReference type="GO" id="GO:0009037">
    <property type="term" value="F:tyrosine-based site-specific recombinase activity"/>
    <property type="evidence" value="ECO:0007669"/>
    <property type="project" value="UniProtKB-UniRule"/>
</dbReference>
<evidence type="ECO:0000259" key="10">
    <source>
        <dbReference type="PROSITE" id="PS51898"/>
    </source>
</evidence>
<gene>
    <name evidence="9 12" type="primary">xerC</name>
    <name evidence="12" type="ORF">CCO02nite_10160</name>
</gene>
<evidence type="ECO:0000313" key="12">
    <source>
        <dbReference type="EMBL" id="GEL94358.1"/>
    </source>
</evidence>
<dbReference type="CDD" id="cd00798">
    <property type="entry name" value="INT_XerDC_C"/>
    <property type="match status" value="1"/>
</dbReference>
<feature type="active site" evidence="9">
    <location>
        <position position="257"/>
    </location>
</feature>
<evidence type="ECO:0000256" key="6">
    <source>
        <dbReference type="ARBA" id="ARBA00023125"/>
    </source>
</evidence>
<proteinExistence type="inferred from homology"/>
<dbReference type="HAMAP" id="MF_01808">
    <property type="entry name" value="Recomb_XerC_XerD"/>
    <property type="match status" value="1"/>
</dbReference>
<feature type="active site" evidence="9">
    <location>
        <position position="283"/>
    </location>
</feature>
<evidence type="ECO:0000256" key="8">
    <source>
        <dbReference type="ARBA" id="ARBA00023306"/>
    </source>
</evidence>
<dbReference type="Gene3D" id="1.10.150.130">
    <property type="match status" value="1"/>
</dbReference>
<feature type="active site" evidence="9">
    <location>
        <position position="165"/>
    </location>
</feature>
<dbReference type="OrthoDB" id="9801717at2"/>
<dbReference type="InterPro" id="IPR023009">
    <property type="entry name" value="Tyrosine_recombinase_XerC/XerD"/>
</dbReference>
<feature type="domain" description="Core-binding (CB)" evidence="11">
    <location>
        <begin position="11"/>
        <end position="97"/>
    </location>
</feature>
<dbReference type="InterPro" id="IPR004107">
    <property type="entry name" value="Integrase_SAM-like_N"/>
</dbReference>
<feature type="active site" description="O-(3'-phospho-DNA)-tyrosine intermediate" evidence="9">
    <location>
        <position position="292"/>
    </location>
</feature>
<dbReference type="Pfam" id="PF00589">
    <property type="entry name" value="Phage_integrase"/>
    <property type="match status" value="1"/>
</dbReference>
<feature type="active site" evidence="9">
    <location>
        <position position="189"/>
    </location>
</feature>
<evidence type="ECO:0000313" key="13">
    <source>
        <dbReference type="Proteomes" id="UP000321720"/>
    </source>
</evidence>
<dbReference type="SUPFAM" id="SSF56349">
    <property type="entry name" value="DNA breaking-rejoining enzymes"/>
    <property type="match status" value="1"/>
</dbReference>
<dbReference type="InterPro" id="IPR011010">
    <property type="entry name" value="DNA_brk_join_enz"/>
</dbReference>
<keyword evidence="7 9" id="KW-0233">DNA recombination</keyword>